<reference evidence="1 2" key="2">
    <citation type="submission" date="2020-04" db="EMBL/GenBank/DDBJ databases">
        <title>Complete genome sequence of Alteromonas pelagimontana 5.12T.</title>
        <authorList>
            <person name="Sinha R.K."/>
            <person name="Krishnan K.P."/>
            <person name="Kurian J.P."/>
        </authorList>
    </citation>
    <scope>NUCLEOTIDE SEQUENCE [LARGE SCALE GENOMIC DNA]</scope>
    <source>
        <strain evidence="1 2">5.12</strain>
    </source>
</reference>
<dbReference type="Proteomes" id="UP000219285">
    <property type="component" value="Chromosome"/>
</dbReference>
<dbReference type="KEGG" id="apel:CA267_001765"/>
<dbReference type="OrthoDB" id="6121140at2"/>
<dbReference type="SUPFAM" id="SSF51274">
    <property type="entry name" value="Head decoration protein D (gpD, major capsid protein D)"/>
    <property type="match status" value="1"/>
</dbReference>
<name>A0A6M4M8S8_9ALTE</name>
<protein>
    <submittedName>
        <fullName evidence="1">Head decoration protein</fullName>
    </submittedName>
</protein>
<dbReference type="RefSeq" id="WP_075609064.1">
    <property type="nucleotide sequence ID" value="NZ_CP052766.1"/>
</dbReference>
<dbReference type="InterPro" id="IPR004195">
    <property type="entry name" value="Head_decoration_D"/>
</dbReference>
<sequence>MFTETYDYEDVTSGSDQIATTSVTIASGQNLAAFTPIGQVTSSGKYVETDTAATNGSQKAVYITPQAIDASAGDVTCQVFKAGTFDPSMLAWHASFTDTTKSLAFVGTPISLQTKAAKL</sequence>
<dbReference type="AlphaFoldDB" id="A0A6M4M8S8"/>
<keyword evidence="2" id="KW-1185">Reference proteome</keyword>
<proteinExistence type="predicted"/>
<dbReference type="Pfam" id="PF02924">
    <property type="entry name" value="HDPD"/>
    <property type="match status" value="1"/>
</dbReference>
<accession>A0A6M4M8S8</accession>
<evidence type="ECO:0000313" key="1">
    <source>
        <dbReference type="EMBL" id="QJR79611.1"/>
    </source>
</evidence>
<gene>
    <name evidence="1" type="ORF">CA267_001765</name>
</gene>
<reference evidence="2" key="1">
    <citation type="submission" date="2014-12" db="EMBL/GenBank/DDBJ databases">
        <title>Complete genome sequence of a multi-drug resistant Klebsiella pneumoniae.</title>
        <authorList>
            <person name="Hua X."/>
            <person name="Chen Q."/>
            <person name="Li X."/>
            <person name="Feng Y."/>
            <person name="Ruan Z."/>
            <person name="Yu Y."/>
        </authorList>
    </citation>
    <scope>NUCLEOTIDE SEQUENCE [LARGE SCALE GENOMIC DNA]</scope>
    <source>
        <strain evidence="2">5.12</strain>
    </source>
</reference>
<evidence type="ECO:0000313" key="2">
    <source>
        <dbReference type="Proteomes" id="UP000219285"/>
    </source>
</evidence>
<organism evidence="1 2">
    <name type="scientific">Alteromonas pelagimontana</name>
    <dbReference type="NCBI Taxonomy" id="1858656"/>
    <lineage>
        <taxon>Bacteria</taxon>
        <taxon>Pseudomonadati</taxon>
        <taxon>Pseudomonadota</taxon>
        <taxon>Gammaproteobacteria</taxon>
        <taxon>Alteromonadales</taxon>
        <taxon>Alteromonadaceae</taxon>
        <taxon>Alteromonas/Salinimonas group</taxon>
        <taxon>Alteromonas</taxon>
    </lineage>
</organism>
<dbReference type="Gene3D" id="2.40.300.10">
    <property type="entry name" value="Head decoration protein D"/>
    <property type="match status" value="1"/>
</dbReference>
<dbReference type="InterPro" id="IPR036630">
    <property type="entry name" value="Head_decoration_D_sf"/>
</dbReference>
<dbReference type="EMBL" id="CP052766">
    <property type="protein sequence ID" value="QJR79611.1"/>
    <property type="molecule type" value="Genomic_DNA"/>
</dbReference>